<organism evidence="10 11">
    <name type="scientific">Rhizobium multihospitium</name>
    <dbReference type="NCBI Taxonomy" id="410764"/>
    <lineage>
        <taxon>Bacteria</taxon>
        <taxon>Pseudomonadati</taxon>
        <taxon>Pseudomonadota</taxon>
        <taxon>Alphaproteobacteria</taxon>
        <taxon>Hyphomicrobiales</taxon>
        <taxon>Rhizobiaceae</taxon>
        <taxon>Rhizobium/Agrobacterium group</taxon>
        <taxon>Rhizobium</taxon>
    </lineage>
</organism>
<dbReference type="RefSeq" id="WP_092718086.1">
    <property type="nucleotide sequence ID" value="NZ_FMAG01000010.1"/>
</dbReference>
<dbReference type="OrthoDB" id="9804203at2"/>
<accession>A0A1C3X441</accession>
<proteinExistence type="inferred from homology"/>
<reference evidence="11" key="1">
    <citation type="submission" date="2016-08" db="EMBL/GenBank/DDBJ databases">
        <authorList>
            <person name="Varghese N."/>
            <person name="Submissions Spin"/>
        </authorList>
    </citation>
    <scope>NUCLEOTIDE SEQUENCE [LARGE SCALE GENOMIC DNA]</scope>
    <source>
        <strain evidence="11">HAMBI 2975</strain>
    </source>
</reference>
<dbReference type="NCBIfam" id="NF001222">
    <property type="entry name" value="PRK00199.1"/>
    <property type="match status" value="1"/>
</dbReference>
<keyword evidence="3 9" id="KW-0810">Translation regulation</keyword>
<comment type="subunit">
    <text evidence="9">Heterodimer of an alpha and a beta chain.</text>
</comment>
<dbReference type="GO" id="GO:0006355">
    <property type="term" value="P:regulation of DNA-templated transcription"/>
    <property type="evidence" value="ECO:0007669"/>
    <property type="project" value="InterPro"/>
</dbReference>
<dbReference type="GO" id="GO:0006310">
    <property type="term" value="P:DNA recombination"/>
    <property type="evidence" value="ECO:0007669"/>
    <property type="project" value="UniProtKB-KW"/>
</dbReference>
<keyword evidence="6 9" id="KW-0804">Transcription</keyword>
<dbReference type="SMART" id="SM00411">
    <property type="entry name" value="BHL"/>
    <property type="match status" value="1"/>
</dbReference>
<evidence type="ECO:0000256" key="1">
    <source>
        <dbReference type="ARBA" id="ARBA00010529"/>
    </source>
</evidence>
<dbReference type="AlphaFoldDB" id="A0A1C3X441"/>
<dbReference type="InterPro" id="IPR005685">
    <property type="entry name" value="IHF_beta"/>
</dbReference>
<evidence type="ECO:0000313" key="10">
    <source>
        <dbReference type="EMBL" id="SCB46999.1"/>
    </source>
</evidence>
<dbReference type="InterPro" id="IPR010992">
    <property type="entry name" value="IHF-like_DNA-bd_dom_sf"/>
</dbReference>
<evidence type="ECO:0000256" key="8">
    <source>
        <dbReference type="RuleBase" id="RU003939"/>
    </source>
</evidence>
<dbReference type="PANTHER" id="PTHR33175">
    <property type="entry name" value="DNA-BINDING PROTEIN HU"/>
    <property type="match status" value="1"/>
</dbReference>
<comment type="function">
    <text evidence="9">This protein is one of the two subunits of integration host factor, a specific DNA-binding protein that functions in genetic recombination as well as in transcriptional and translational control.</text>
</comment>
<keyword evidence="11" id="KW-1185">Reference proteome</keyword>
<evidence type="ECO:0000256" key="6">
    <source>
        <dbReference type="ARBA" id="ARBA00023163"/>
    </source>
</evidence>
<dbReference type="InterPro" id="IPR000119">
    <property type="entry name" value="Hist_DNA-bd"/>
</dbReference>
<dbReference type="Pfam" id="PF00216">
    <property type="entry name" value="Bac_DNA_binding"/>
    <property type="match status" value="1"/>
</dbReference>
<comment type="similarity">
    <text evidence="1 8">Belongs to the bacterial histone-like protein family.</text>
</comment>
<gene>
    <name evidence="10" type="ORF">GA0061103_0058</name>
</gene>
<evidence type="ECO:0000256" key="5">
    <source>
        <dbReference type="ARBA" id="ARBA00023125"/>
    </source>
</evidence>
<keyword evidence="4 9" id="KW-0805">Transcription regulation</keyword>
<dbReference type="GO" id="GO:0005829">
    <property type="term" value="C:cytosol"/>
    <property type="evidence" value="ECO:0007669"/>
    <property type="project" value="TreeGrafter"/>
</dbReference>
<dbReference type="GO" id="GO:0003677">
    <property type="term" value="F:DNA binding"/>
    <property type="evidence" value="ECO:0007669"/>
    <property type="project" value="UniProtKB-KW"/>
</dbReference>
<dbReference type="NCBIfam" id="TIGR00988">
    <property type="entry name" value="hip"/>
    <property type="match status" value="1"/>
</dbReference>
<evidence type="ECO:0000256" key="2">
    <source>
        <dbReference type="ARBA" id="ARBA00018700"/>
    </source>
</evidence>
<dbReference type="STRING" id="410764.GA0061103_0058"/>
<dbReference type="PANTHER" id="PTHR33175:SF5">
    <property type="entry name" value="INTEGRATION HOST FACTOR SUBUNIT BETA"/>
    <property type="match status" value="1"/>
</dbReference>
<dbReference type="Proteomes" id="UP000199101">
    <property type="component" value="Unassembled WGS sequence"/>
</dbReference>
<keyword evidence="5 9" id="KW-0238">DNA-binding</keyword>
<evidence type="ECO:0000256" key="4">
    <source>
        <dbReference type="ARBA" id="ARBA00023015"/>
    </source>
</evidence>
<dbReference type="CDD" id="cd13836">
    <property type="entry name" value="IHF_B"/>
    <property type="match status" value="1"/>
</dbReference>
<dbReference type="Gene3D" id="4.10.520.10">
    <property type="entry name" value="IHF-like DNA-binding proteins"/>
    <property type="match status" value="1"/>
</dbReference>
<evidence type="ECO:0000256" key="7">
    <source>
        <dbReference type="ARBA" id="ARBA00023172"/>
    </source>
</evidence>
<protein>
    <recommendedName>
        <fullName evidence="2 9">Integration host factor subunit beta</fullName>
    </recommendedName>
</protein>
<dbReference type="GO" id="GO:0005694">
    <property type="term" value="C:chromosome"/>
    <property type="evidence" value="ECO:0007669"/>
    <property type="project" value="InterPro"/>
</dbReference>
<dbReference type="GO" id="GO:0006417">
    <property type="term" value="P:regulation of translation"/>
    <property type="evidence" value="ECO:0007669"/>
    <property type="project" value="UniProtKB-KW"/>
</dbReference>
<name>A0A1C3X441_9HYPH</name>
<evidence type="ECO:0000256" key="9">
    <source>
        <dbReference type="RuleBase" id="RU003941"/>
    </source>
</evidence>
<evidence type="ECO:0000256" key="3">
    <source>
        <dbReference type="ARBA" id="ARBA00022845"/>
    </source>
</evidence>
<dbReference type="SUPFAM" id="SSF47729">
    <property type="entry name" value="IHF-like DNA-binding proteins"/>
    <property type="match status" value="1"/>
</dbReference>
<keyword evidence="7 9" id="KW-0233">DNA recombination</keyword>
<dbReference type="EMBL" id="FMAG01000010">
    <property type="protein sequence ID" value="SCB46999.1"/>
    <property type="molecule type" value="Genomic_DNA"/>
</dbReference>
<evidence type="ECO:0000313" key="11">
    <source>
        <dbReference type="Proteomes" id="UP000199101"/>
    </source>
</evidence>
<dbReference type="GO" id="GO:0030527">
    <property type="term" value="F:structural constituent of chromatin"/>
    <property type="evidence" value="ECO:0007669"/>
    <property type="project" value="InterPro"/>
</dbReference>
<dbReference type="PRINTS" id="PR01727">
    <property type="entry name" value="DNABINDINGHU"/>
</dbReference>
<sequence length="100" mass="11323">MIKSELVALIASRNPHLYHNDAERIVDTILDEITETLEQGGRVELRGFGVFTVRNRAPRSGRNPKDGTSVFVEEKWVPFFKAGKEMQDRLNSARRLEPGG</sequence>